<protein>
    <recommendedName>
        <fullName evidence="4">Ankyrin</fullName>
    </recommendedName>
</protein>
<reference evidence="2" key="1">
    <citation type="submission" date="2022-11" db="EMBL/GenBank/DDBJ databases">
        <title>Chromosomal genome sequence assembly and mating type (MAT) locus characterization of the leprose asexual lichenized fungus Lepraria neglecta (Nyl.) Erichsen.</title>
        <authorList>
            <person name="Allen J.L."/>
            <person name="Pfeffer B."/>
        </authorList>
    </citation>
    <scope>NUCLEOTIDE SEQUENCE</scope>
    <source>
        <strain evidence="2">Allen 5258</strain>
    </source>
</reference>
<dbReference type="SMART" id="SM00248">
    <property type="entry name" value="ANK"/>
    <property type="match status" value="2"/>
</dbReference>
<sequence length="220" mass="24415">MSDLRGEAAYFKLKIQEGHHSVALYCQTYLSFDAFSVDLIPTSLCRSNFIAYAVQNWLLHAKEVEPLGEPLWNVLQSFLLSADTGRRNFHNWVQLLIHGSANARINLPLYYAASFGLTTVVQYLLDMGVDLEIRGGRAGATPINIAAFRGNLDVVKLLLEHGADPSVPDSEAGLNAVQWATYMTHRPVVEYFEKMGHKFQRATQAQGCTLTSSNGIVIDL</sequence>
<evidence type="ECO:0000256" key="1">
    <source>
        <dbReference type="PROSITE-ProRule" id="PRU00023"/>
    </source>
</evidence>
<keyword evidence="3" id="KW-1185">Reference proteome</keyword>
<dbReference type="Gene3D" id="1.25.40.20">
    <property type="entry name" value="Ankyrin repeat-containing domain"/>
    <property type="match status" value="1"/>
</dbReference>
<dbReference type="InterPro" id="IPR051616">
    <property type="entry name" value="Cul2-RING_E3_ligase_SR"/>
</dbReference>
<dbReference type="SUPFAM" id="SSF48403">
    <property type="entry name" value="Ankyrin repeat"/>
    <property type="match status" value="1"/>
</dbReference>
<dbReference type="Pfam" id="PF13637">
    <property type="entry name" value="Ank_4"/>
    <property type="match status" value="1"/>
</dbReference>
<comment type="caution">
    <text evidence="2">The sequence shown here is derived from an EMBL/GenBank/DDBJ whole genome shotgun (WGS) entry which is preliminary data.</text>
</comment>
<dbReference type="PANTHER" id="PTHR46224">
    <property type="entry name" value="ANKYRIN REPEAT FAMILY PROTEIN"/>
    <property type="match status" value="1"/>
</dbReference>
<dbReference type="Proteomes" id="UP001276659">
    <property type="component" value="Unassembled WGS sequence"/>
</dbReference>
<dbReference type="EMBL" id="JASNWA010000006">
    <property type="protein sequence ID" value="KAK3174569.1"/>
    <property type="molecule type" value="Genomic_DNA"/>
</dbReference>
<organism evidence="2 3">
    <name type="scientific">Lepraria neglecta</name>
    <dbReference type="NCBI Taxonomy" id="209136"/>
    <lineage>
        <taxon>Eukaryota</taxon>
        <taxon>Fungi</taxon>
        <taxon>Dikarya</taxon>
        <taxon>Ascomycota</taxon>
        <taxon>Pezizomycotina</taxon>
        <taxon>Lecanoromycetes</taxon>
        <taxon>OSLEUM clade</taxon>
        <taxon>Lecanoromycetidae</taxon>
        <taxon>Lecanorales</taxon>
        <taxon>Lecanorineae</taxon>
        <taxon>Stereocaulaceae</taxon>
        <taxon>Lepraria</taxon>
    </lineage>
</organism>
<keyword evidence="1" id="KW-0040">ANK repeat</keyword>
<name>A0AAE0DLP7_9LECA</name>
<evidence type="ECO:0008006" key="4">
    <source>
        <dbReference type="Google" id="ProtNLM"/>
    </source>
</evidence>
<accession>A0AAE0DLP7</accession>
<feature type="repeat" description="ANK" evidence="1">
    <location>
        <begin position="104"/>
        <end position="136"/>
    </location>
</feature>
<dbReference type="PROSITE" id="PS50297">
    <property type="entry name" value="ANK_REP_REGION"/>
    <property type="match status" value="1"/>
</dbReference>
<gene>
    <name evidence="2" type="ORF">OEA41_001815</name>
</gene>
<dbReference type="InterPro" id="IPR002110">
    <property type="entry name" value="Ankyrin_rpt"/>
</dbReference>
<feature type="repeat" description="ANK" evidence="1">
    <location>
        <begin position="138"/>
        <end position="170"/>
    </location>
</feature>
<proteinExistence type="predicted"/>
<evidence type="ECO:0000313" key="3">
    <source>
        <dbReference type="Proteomes" id="UP001276659"/>
    </source>
</evidence>
<dbReference type="InterPro" id="IPR036770">
    <property type="entry name" value="Ankyrin_rpt-contain_sf"/>
</dbReference>
<evidence type="ECO:0000313" key="2">
    <source>
        <dbReference type="EMBL" id="KAK3174569.1"/>
    </source>
</evidence>
<dbReference type="PANTHER" id="PTHR46224:SF64">
    <property type="entry name" value="IQ MOTIF AND ANKYRIN REPEAT DOMAIN-CONTAINING PROTEIN 1"/>
    <property type="match status" value="1"/>
</dbReference>
<dbReference type="AlphaFoldDB" id="A0AAE0DLP7"/>
<dbReference type="PROSITE" id="PS50088">
    <property type="entry name" value="ANK_REPEAT"/>
    <property type="match status" value="2"/>
</dbReference>